<dbReference type="EMBL" id="NMVJ01000006">
    <property type="protein sequence ID" value="OYN91254.1"/>
    <property type="molecule type" value="Genomic_DNA"/>
</dbReference>
<evidence type="ECO:0000313" key="2">
    <source>
        <dbReference type="EMBL" id="OYN91254.1"/>
    </source>
</evidence>
<sequence length="346" mass="37289">MTVEDIADTIRLMASERRNRAPASDPASAAPRLTAMASTPSGSPAVASPDPRPTGAQYAISHGDHAAVVTEQGATLRAYAVAGRPIINGFGEDQVPQAYQGMQLMPWPNRIRDGRWQHDGATQQLAISEPDRATALHGLVNWPDWTLLEHTAETVSQRHVLRPQQGWPGTLVLSVRHRVNDEGLRIEVSAENIGSVTVPFGYAAHPYFAVGDTSLDHSSLSLPADQYLVVDAERLLPIELAPVTGDVDLRAGEPLGARTLDTAYTGLATHDGVWTARLDTPQGRTEIWAGAGFDWSQVYTSEDRQWLAIEPMTCGPDGFNGGQVAAGLITLEPGAHWQGSWGIRGY</sequence>
<dbReference type="OrthoDB" id="4739604at2"/>
<name>A0A255EIB5_9ACTN</name>
<accession>A0A255EIB5</accession>
<organism evidence="2 3">
    <name type="scientific">Parenemella sanctibonifatiensis</name>
    <dbReference type="NCBI Taxonomy" id="2016505"/>
    <lineage>
        <taxon>Bacteria</taxon>
        <taxon>Bacillati</taxon>
        <taxon>Actinomycetota</taxon>
        <taxon>Actinomycetes</taxon>
        <taxon>Propionibacteriales</taxon>
        <taxon>Propionibacteriaceae</taxon>
        <taxon>Parenemella</taxon>
    </lineage>
</organism>
<evidence type="ECO:0000256" key="1">
    <source>
        <dbReference type="SAM" id="MobiDB-lite"/>
    </source>
</evidence>
<dbReference type="InterPro" id="IPR011013">
    <property type="entry name" value="Gal_mutarotase_sf_dom"/>
</dbReference>
<dbReference type="GO" id="GO:0033499">
    <property type="term" value="P:galactose catabolic process via UDP-galactose, Leloir pathway"/>
    <property type="evidence" value="ECO:0007669"/>
    <property type="project" value="TreeGrafter"/>
</dbReference>
<dbReference type="GO" id="GO:0004034">
    <property type="term" value="F:aldose 1-epimerase activity"/>
    <property type="evidence" value="ECO:0007669"/>
    <property type="project" value="TreeGrafter"/>
</dbReference>
<dbReference type="CDD" id="cd09022">
    <property type="entry name" value="Aldose_epim_Ec_YihR"/>
    <property type="match status" value="1"/>
</dbReference>
<dbReference type="Gene3D" id="2.70.98.10">
    <property type="match status" value="1"/>
</dbReference>
<dbReference type="SUPFAM" id="SSF74650">
    <property type="entry name" value="Galactose mutarotase-like"/>
    <property type="match status" value="1"/>
</dbReference>
<gene>
    <name evidence="2" type="ORF">CGZ91_07330</name>
</gene>
<dbReference type="InterPro" id="IPR014718">
    <property type="entry name" value="GH-type_carb-bd"/>
</dbReference>
<dbReference type="PANTHER" id="PTHR10091">
    <property type="entry name" value="ALDOSE-1-EPIMERASE"/>
    <property type="match status" value="1"/>
</dbReference>
<keyword evidence="3" id="KW-1185">Reference proteome</keyword>
<evidence type="ECO:0000313" key="3">
    <source>
        <dbReference type="Proteomes" id="UP000216300"/>
    </source>
</evidence>
<dbReference type="Pfam" id="PF01263">
    <property type="entry name" value="Aldose_epim"/>
    <property type="match status" value="1"/>
</dbReference>
<dbReference type="PANTHER" id="PTHR10091:SF0">
    <property type="entry name" value="GALACTOSE MUTAROTASE"/>
    <property type="match status" value="1"/>
</dbReference>
<dbReference type="GO" id="GO:0030246">
    <property type="term" value="F:carbohydrate binding"/>
    <property type="evidence" value="ECO:0007669"/>
    <property type="project" value="InterPro"/>
</dbReference>
<feature type="compositionally biased region" description="Low complexity" evidence="1">
    <location>
        <begin position="21"/>
        <end position="32"/>
    </location>
</feature>
<dbReference type="InterPro" id="IPR008183">
    <property type="entry name" value="Aldose_1/G6P_1-epimerase"/>
</dbReference>
<protein>
    <submittedName>
        <fullName evidence="2">Aldose epimerase</fullName>
    </submittedName>
</protein>
<proteinExistence type="predicted"/>
<dbReference type="AlphaFoldDB" id="A0A255EIB5"/>
<reference evidence="2 3" key="1">
    <citation type="submission" date="2017-07" db="EMBL/GenBank/DDBJ databases">
        <title>Draft whole genome sequences of clinical Proprionibacteriaceae strains.</title>
        <authorList>
            <person name="Bernier A.-M."/>
            <person name="Bernard K."/>
            <person name="Domingo M.-C."/>
        </authorList>
    </citation>
    <scope>NUCLEOTIDE SEQUENCE [LARGE SCALE GENOMIC DNA]</scope>
    <source>
        <strain evidence="2 3">NML 150081</strain>
    </source>
</reference>
<dbReference type="InterPro" id="IPR037480">
    <property type="entry name" value="YihR-like"/>
</dbReference>
<comment type="caution">
    <text evidence="2">The sequence shown here is derived from an EMBL/GenBank/DDBJ whole genome shotgun (WGS) entry which is preliminary data.</text>
</comment>
<feature type="region of interest" description="Disordered" evidence="1">
    <location>
        <begin position="14"/>
        <end position="54"/>
    </location>
</feature>
<dbReference type="Proteomes" id="UP000216300">
    <property type="component" value="Unassembled WGS sequence"/>
</dbReference>
<dbReference type="GO" id="GO:0006006">
    <property type="term" value="P:glucose metabolic process"/>
    <property type="evidence" value="ECO:0007669"/>
    <property type="project" value="TreeGrafter"/>
</dbReference>